<reference evidence="1 2" key="1">
    <citation type="journal article" date="2022" name="Nat. Plants">
        <title>Genomes of leafy and leafless Platanthera orchids illuminate the evolution of mycoheterotrophy.</title>
        <authorList>
            <person name="Li M.H."/>
            <person name="Liu K.W."/>
            <person name="Li Z."/>
            <person name="Lu H.C."/>
            <person name="Ye Q.L."/>
            <person name="Zhang D."/>
            <person name="Wang J.Y."/>
            <person name="Li Y.F."/>
            <person name="Zhong Z.M."/>
            <person name="Liu X."/>
            <person name="Yu X."/>
            <person name="Liu D.K."/>
            <person name="Tu X.D."/>
            <person name="Liu B."/>
            <person name="Hao Y."/>
            <person name="Liao X.Y."/>
            <person name="Jiang Y.T."/>
            <person name="Sun W.H."/>
            <person name="Chen J."/>
            <person name="Chen Y.Q."/>
            <person name="Ai Y."/>
            <person name="Zhai J.W."/>
            <person name="Wu S.S."/>
            <person name="Zhou Z."/>
            <person name="Hsiao Y.Y."/>
            <person name="Wu W.L."/>
            <person name="Chen Y.Y."/>
            <person name="Lin Y.F."/>
            <person name="Hsu J.L."/>
            <person name="Li C.Y."/>
            <person name="Wang Z.W."/>
            <person name="Zhao X."/>
            <person name="Zhong W.Y."/>
            <person name="Ma X.K."/>
            <person name="Ma L."/>
            <person name="Huang J."/>
            <person name="Chen G.Z."/>
            <person name="Huang M.Z."/>
            <person name="Huang L."/>
            <person name="Peng D.H."/>
            <person name="Luo Y.B."/>
            <person name="Zou S.Q."/>
            <person name="Chen S.P."/>
            <person name="Lan S."/>
            <person name="Tsai W.C."/>
            <person name="Van de Peer Y."/>
            <person name="Liu Z.J."/>
        </authorList>
    </citation>
    <scope>NUCLEOTIDE SEQUENCE [LARGE SCALE GENOMIC DNA]</scope>
    <source>
        <strain evidence="1">Lor287</strain>
    </source>
</reference>
<evidence type="ECO:0000313" key="2">
    <source>
        <dbReference type="Proteomes" id="UP001418222"/>
    </source>
</evidence>
<organism evidence="1 2">
    <name type="scientific">Platanthera zijinensis</name>
    <dbReference type="NCBI Taxonomy" id="2320716"/>
    <lineage>
        <taxon>Eukaryota</taxon>
        <taxon>Viridiplantae</taxon>
        <taxon>Streptophyta</taxon>
        <taxon>Embryophyta</taxon>
        <taxon>Tracheophyta</taxon>
        <taxon>Spermatophyta</taxon>
        <taxon>Magnoliopsida</taxon>
        <taxon>Liliopsida</taxon>
        <taxon>Asparagales</taxon>
        <taxon>Orchidaceae</taxon>
        <taxon>Orchidoideae</taxon>
        <taxon>Orchideae</taxon>
        <taxon>Orchidinae</taxon>
        <taxon>Platanthera</taxon>
    </lineage>
</organism>
<protein>
    <submittedName>
        <fullName evidence="1">Uncharacterized protein</fullName>
    </submittedName>
</protein>
<sequence>MICSLFDSDLELLLERYKALAAAVLTAGSKTRWTISSPCRSWKMCRRSTRARPFSFVPIEPFHRGSLQRRLHHSCLPGYAGLAAIRPPSSKANLPSSRINCYSTNFLKH</sequence>
<gene>
    <name evidence="1" type="ORF">KSP39_PZI021431</name>
</gene>
<proteinExistence type="predicted"/>
<keyword evidence="2" id="KW-1185">Reference proteome</keyword>
<name>A0AAP0AWV3_9ASPA</name>
<dbReference type="EMBL" id="JBBWWQ010000019">
    <property type="protein sequence ID" value="KAK8918341.1"/>
    <property type="molecule type" value="Genomic_DNA"/>
</dbReference>
<comment type="caution">
    <text evidence="1">The sequence shown here is derived from an EMBL/GenBank/DDBJ whole genome shotgun (WGS) entry which is preliminary data.</text>
</comment>
<dbReference type="Proteomes" id="UP001418222">
    <property type="component" value="Unassembled WGS sequence"/>
</dbReference>
<evidence type="ECO:0000313" key="1">
    <source>
        <dbReference type="EMBL" id="KAK8918341.1"/>
    </source>
</evidence>
<accession>A0AAP0AWV3</accession>
<dbReference type="AlphaFoldDB" id="A0AAP0AWV3"/>